<dbReference type="Proteomes" id="UP001166304">
    <property type="component" value="Unassembled WGS sequence"/>
</dbReference>
<sequence>MATGRIIVVVWIVLLSILAGCAGTSDTPITETETLSETETATVESTVSADPDSELNARIVNISENDSGDVVSFSLRVCADTRLPNADGEGNPGEPTLTVRINDIEVSRSENVSRSPNYRKTIHLDTTTLSQFDSGQLYLGIELVDLDIVFHDDIASWNGTIANFSQSTLETATPGYTMTPTPDSPTRTVVTQSASRSPTASPTPEPIQTPVVTGTFTSTTTPTPEVQPTPTPTPEPTPTPDREERTEFRVTVVEIVDGDTIDVRYEDGDEERVRLLGVDTPEVHTTTDPDEWEGIPDTDRGSDHLRDWGHKASEFARTELERGEEIRIVVDEEADRRGSYGRLLVYIYDDGTLFNHALIEQGYARLYDTAFSKRSQFASTEANARAQEIGVWNFEPQTPEPTPEPTPTPEQIGDGLIVANIHEDASGNDHENENDEYVVFENTGESTLDLSGWTVEDEAEHTYRFPDGFELDPGSKVTLYTGSGTETDSELYWGSDAAIWNNNGDTIYVIDENGKTVVKEPY</sequence>
<feature type="region of interest" description="Disordered" evidence="4">
    <location>
        <begin position="282"/>
        <end position="306"/>
    </location>
</feature>
<dbReference type="PROSITE" id="PS51257">
    <property type="entry name" value="PROKAR_LIPOPROTEIN"/>
    <property type="match status" value="1"/>
</dbReference>
<dbReference type="Gene3D" id="2.60.40.1260">
    <property type="entry name" value="Lamin Tail domain"/>
    <property type="match status" value="1"/>
</dbReference>
<keyword evidence="1" id="KW-0540">Nuclease</keyword>
<evidence type="ECO:0000313" key="8">
    <source>
        <dbReference type="Proteomes" id="UP001166304"/>
    </source>
</evidence>
<evidence type="ECO:0000313" key="7">
    <source>
        <dbReference type="EMBL" id="MBV0901358.1"/>
    </source>
</evidence>
<dbReference type="PROSITE" id="PS51841">
    <property type="entry name" value="LTD"/>
    <property type="match status" value="1"/>
</dbReference>
<dbReference type="InterPro" id="IPR035437">
    <property type="entry name" value="SNase_OB-fold_sf"/>
</dbReference>
<feature type="compositionally biased region" description="Low complexity" evidence="4">
    <location>
        <begin position="30"/>
        <end position="49"/>
    </location>
</feature>
<feature type="domain" description="LTD" evidence="6">
    <location>
        <begin position="403"/>
        <end position="522"/>
    </location>
</feature>
<organism evidence="7 8">
    <name type="scientific">Haloarcula salina</name>
    <dbReference type="NCBI Taxonomy" id="1429914"/>
    <lineage>
        <taxon>Archaea</taxon>
        <taxon>Methanobacteriati</taxon>
        <taxon>Methanobacteriota</taxon>
        <taxon>Stenosarchaea group</taxon>
        <taxon>Halobacteria</taxon>
        <taxon>Halobacteriales</taxon>
        <taxon>Haloarculaceae</taxon>
        <taxon>Haloarcula</taxon>
    </lineage>
</organism>
<proteinExistence type="predicted"/>
<feature type="compositionally biased region" description="Pro residues" evidence="4">
    <location>
        <begin position="225"/>
        <end position="239"/>
    </location>
</feature>
<dbReference type="GO" id="GO:0016787">
    <property type="term" value="F:hydrolase activity"/>
    <property type="evidence" value="ECO:0007669"/>
    <property type="project" value="UniProtKB-KW"/>
</dbReference>
<feature type="region of interest" description="Disordered" evidence="4">
    <location>
        <begin position="29"/>
        <end position="49"/>
    </location>
</feature>
<keyword evidence="3" id="KW-0378">Hydrolase</keyword>
<dbReference type="RefSeq" id="WP_162412576.1">
    <property type="nucleotide sequence ID" value="NZ_JAHQXE010000002.1"/>
</dbReference>
<dbReference type="PANTHER" id="PTHR12302">
    <property type="entry name" value="EBNA2 BINDING PROTEIN P100"/>
    <property type="match status" value="1"/>
</dbReference>
<protein>
    <submittedName>
        <fullName evidence="7">Lamin tail domain-containing protein</fullName>
    </submittedName>
</protein>
<name>A0AA41KI60_9EURY</name>
<feature type="compositionally biased region" description="Low complexity" evidence="4">
    <location>
        <begin position="209"/>
        <end position="224"/>
    </location>
</feature>
<keyword evidence="2" id="KW-0255">Endonuclease</keyword>
<dbReference type="GO" id="GO:0004519">
    <property type="term" value="F:endonuclease activity"/>
    <property type="evidence" value="ECO:0007669"/>
    <property type="project" value="UniProtKB-KW"/>
</dbReference>
<dbReference type="InterPro" id="IPR016071">
    <property type="entry name" value="Staphylococal_nuclease_OB-fold"/>
</dbReference>
<keyword evidence="8" id="KW-1185">Reference proteome</keyword>
<dbReference type="SMART" id="SM00318">
    <property type="entry name" value="SNc"/>
    <property type="match status" value="1"/>
</dbReference>
<evidence type="ECO:0000259" key="6">
    <source>
        <dbReference type="PROSITE" id="PS51841"/>
    </source>
</evidence>
<dbReference type="PANTHER" id="PTHR12302:SF3">
    <property type="entry name" value="SERINE_THREONINE-PROTEIN KINASE 31"/>
    <property type="match status" value="1"/>
</dbReference>
<gene>
    <name evidence="7" type="ORF">KTS37_06100</name>
</gene>
<dbReference type="SUPFAM" id="SSF50199">
    <property type="entry name" value="Staphylococcal nuclease"/>
    <property type="match status" value="1"/>
</dbReference>
<dbReference type="InterPro" id="IPR002071">
    <property type="entry name" value="Thermonucl_AS"/>
</dbReference>
<comment type="caution">
    <text evidence="7">The sequence shown here is derived from an EMBL/GenBank/DDBJ whole genome shotgun (WGS) entry which is preliminary data.</text>
</comment>
<dbReference type="PROSITE" id="PS01123">
    <property type="entry name" value="TNASE_1"/>
    <property type="match status" value="1"/>
</dbReference>
<feature type="domain" description="TNase-like" evidence="5">
    <location>
        <begin position="246"/>
        <end position="394"/>
    </location>
</feature>
<dbReference type="Gene3D" id="2.40.50.90">
    <property type="match status" value="1"/>
</dbReference>
<dbReference type="InterPro" id="IPR001322">
    <property type="entry name" value="Lamin_tail_dom"/>
</dbReference>
<feature type="region of interest" description="Disordered" evidence="4">
    <location>
        <begin position="172"/>
        <end position="244"/>
    </location>
</feature>
<evidence type="ECO:0000256" key="1">
    <source>
        <dbReference type="ARBA" id="ARBA00022722"/>
    </source>
</evidence>
<dbReference type="Pfam" id="PF00565">
    <property type="entry name" value="SNase"/>
    <property type="match status" value="1"/>
</dbReference>
<evidence type="ECO:0000256" key="4">
    <source>
        <dbReference type="SAM" id="MobiDB-lite"/>
    </source>
</evidence>
<feature type="compositionally biased region" description="Polar residues" evidence="4">
    <location>
        <begin position="172"/>
        <end position="192"/>
    </location>
</feature>
<evidence type="ECO:0000256" key="2">
    <source>
        <dbReference type="ARBA" id="ARBA00022759"/>
    </source>
</evidence>
<dbReference type="Pfam" id="PF00932">
    <property type="entry name" value="LTD"/>
    <property type="match status" value="1"/>
</dbReference>
<evidence type="ECO:0000259" key="5">
    <source>
        <dbReference type="PROSITE" id="PS50830"/>
    </source>
</evidence>
<dbReference type="AlphaFoldDB" id="A0AA41KI60"/>
<dbReference type="SUPFAM" id="SSF74853">
    <property type="entry name" value="Lamin A/C globular tail domain"/>
    <property type="match status" value="1"/>
</dbReference>
<feature type="compositionally biased region" description="Basic and acidic residues" evidence="4">
    <location>
        <begin position="297"/>
        <end position="306"/>
    </location>
</feature>
<dbReference type="EMBL" id="JAHQXE010000002">
    <property type="protein sequence ID" value="MBV0901358.1"/>
    <property type="molecule type" value="Genomic_DNA"/>
</dbReference>
<accession>A0AA41KI60</accession>
<dbReference type="GO" id="GO:0003676">
    <property type="term" value="F:nucleic acid binding"/>
    <property type="evidence" value="ECO:0007669"/>
    <property type="project" value="InterPro"/>
</dbReference>
<dbReference type="PROSITE" id="PS50830">
    <property type="entry name" value="TNASE_3"/>
    <property type="match status" value="1"/>
</dbReference>
<evidence type="ECO:0000256" key="3">
    <source>
        <dbReference type="ARBA" id="ARBA00022801"/>
    </source>
</evidence>
<dbReference type="InterPro" id="IPR036415">
    <property type="entry name" value="Lamin_tail_dom_sf"/>
</dbReference>
<reference evidence="7" key="1">
    <citation type="submission" date="2021-06" db="EMBL/GenBank/DDBJ databases">
        <title>New haloarchaea isolates fom saline soil.</title>
        <authorList>
            <person name="Duran-Viseras A."/>
            <person name="Sanchez-Porro C.S."/>
            <person name="Ventosa A."/>
        </authorList>
    </citation>
    <scope>NUCLEOTIDE SEQUENCE</scope>
    <source>
        <strain evidence="7">JCM 18369</strain>
    </source>
</reference>